<protein>
    <submittedName>
        <fullName evidence="1">Uncharacterized protein</fullName>
    </submittedName>
</protein>
<dbReference type="Proteomes" id="UP000250241">
    <property type="component" value="Chromosome"/>
</dbReference>
<reference evidence="1 2" key="1">
    <citation type="submission" date="2016-10" db="EMBL/GenBank/DDBJ databases">
        <title>Genome sequence of Rothia aeria strain JCM11412.</title>
        <authorList>
            <person name="Nambu T."/>
        </authorList>
    </citation>
    <scope>NUCLEOTIDE SEQUENCE [LARGE SCALE GENOMIC DNA]</scope>
    <source>
        <strain evidence="1 2">JCM 11412</strain>
    </source>
</reference>
<dbReference type="AlphaFoldDB" id="A0A2Z5QZK1"/>
<dbReference type="EMBL" id="AP017895">
    <property type="protein sequence ID" value="BAV87793.1"/>
    <property type="molecule type" value="Genomic_DNA"/>
</dbReference>
<gene>
    <name evidence="1" type="ORF">RA11412_1494</name>
</gene>
<proteinExistence type="predicted"/>
<evidence type="ECO:0000313" key="1">
    <source>
        <dbReference type="EMBL" id="BAV87793.1"/>
    </source>
</evidence>
<evidence type="ECO:0000313" key="2">
    <source>
        <dbReference type="Proteomes" id="UP000250241"/>
    </source>
</evidence>
<organism evidence="1 2">
    <name type="scientific">Rothia aeria</name>
    <dbReference type="NCBI Taxonomy" id="172042"/>
    <lineage>
        <taxon>Bacteria</taxon>
        <taxon>Bacillati</taxon>
        <taxon>Actinomycetota</taxon>
        <taxon>Actinomycetes</taxon>
        <taxon>Micrococcales</taxon>
        <taxon>Micrococcaceae</taxon>
        <taxon>Rothia</taxon>
    </lineage>
</organism>
<accession>A0A2Z5QZK1</accession>
<sequence length="58" mass="6760">MTTPSITDEQLKLWYTQRIDPPLPAHWGMPDEVSEFVGEVLWVRFSGVTVIHFPMLIF</sequence>
<name>A0A2Z5QZK1_9MICC</name>
<dbReference type="KEGG" id="raj:RA11412_1494"/>
<keyword evidence="2" id="KW-1185">Reference proteome</keyword>